<dbReference type="Gene3D" id="2.130.10.10">
    <property type="entry name" value="YVTN repeat-like/Quinoprotein amine dehydrogenase"/>
    <property type="match status" value="1"/>
</dbReference>
<dbReference type="GO" id="GO:1990758">
    <property type="term" value="P:mitotic sister chromatid biorientation"/>
    <property type="evidence" value="ECO:0007669"/>
    <property type="project" value="EnsemblFungi"/>
</dbReference>
<evidence type="ECO:0008006" key="6">
    <source>
        <dbReference type="Google" id="ProtNLM"/>
    </source>
</evidence>
<evidence type="ECO:0000256" key="2">
    <source>
        <dbReference type="ARBA" id="ARBA00022737"/>
    </source>
</evidence>
<dbReference type="GO" id="GO:0140499">
    <property type="term" value="P:negative regulation of mitotic spindle assembly checkpoint signaling"/>
    <property type="evidence" value="ECO:0007669"/>
    <property type="project" value="EnsemblFungi"/>
</dbReference>
<dbReference type="STRING" id="675824.A0A1E3Q2S7"/>
<dbReference type="SUPFAM" id="SSF50978">
    <property type="entry name" value="WD40 repeat-like"/>
    <property type="match status" value="1"/>
</dbReference>
<reference evidence="4 5" key="1">
    <citation type="journal article" date="2016" name="Proc. Natl. Acad. Sci. U.S.A.">
        <title>Comparative genomics of biotechnologically important yeasts.</title>
        <authorList>
            <person name="Riley R."/>
            <person name="Haridas S."/>
            <person name="Wolfe K.H."/>
            <person name="Lopes M.R."/>
            <person name="Hittinger C.T."/>
            <person name="Goeker M."/>
            <person name="Salamov A.A."/>
            <person name="Wisecaver J.H."/>
            <person name="Long T.M."/>
            <person name="Calvey C.H."/>
            <person name="Aerts A.L."/>
            <person name="Barry K.W."/>
            <person name="Choi C."/>
            <person name="Clum A."/>
            <person name="Coughlan A.Y."/>
            <person name="Deshpande S."/>
            <person name="Douglass A.P."/>
            <person name="Hanson S.J."/>
            <person name="Klenk H.-P."/>
            <person name="LaButti K.M."/>
            <person name="Lapidus A."/>
            <person name="Lindquist E.A."/>
            <person name="Lipzen A.M."/>
            <person name="Meier-Kolthoff J.P."/>
            <person name="Ohm R.A."/>
            <person name="Otillar R.P."/>
            <person name="Pangilinan J.L."/>
            <person name="Peng Y."/>
            <person name="Rokas A."/>
            <person name="Rosa C.A."/>
            <person name="Scheuner C."/>
            <person name="Sibirny A.A."/>
            <person name="Slot J.C."/>
            <person name="Stielow J.B."/>
            <person name="Sun H."/>
            <person name="Kurtzman C.P."/>
            <person name="Blackwell M."/>
            <person name="Grigoriev I.V."/>
            <person name="Jeffries T.W."/>
        </authorList>
    </citation>
    <scope>NUCLEOTIDE SEQUENCE [LARGE SCALE GENOMIC DNA]</scope>
    <source>
        <strain evidence="4 5">NRRL Y-11557</strain>
    </source>
</reference>
<feature type="repeat" description="WD" evidence="3">
    <location>
        <begin position="240"/>
        <end position="274"/>
    </location>
</feature>
<dbReference type="Pfam" id="PF00400">
    <property type="entry name" value="WD40"/>
    <property type="match status" value="3"/>
</dbReference>
<evidence type="ECO:0000256" key="1">
    <source>
        <dbReference type="ARBA" id="ARBA00022574"/>
    </source>
</evidence>
<dbReference type="EMBL" id="KV454298">
    <property type="protein sequence ID" value="ODQ71327.1"/>
    <property type="molecule type" value="Genomic_DNA"/>
</dbReference>
<dbReference type="SMART" id="SM00320">
    <property type="entry name" value="WD40"/>
    <property type="match status" value="4"/>
</dbReference>
<dbReference type="Proteomes" id="UP000094385">
    <property type="component" value="Unassembled WGS sequence"/>
</dbReference>
<accession>A0A1E3Q2S7</accession>
<dbReference type="PROSITE" id="PS50082">
    <property type="entry name" value="WD_REPEATS_2"/>
    <property type="match status" value="2"/>
</dbReference>
<evidence type="ECO:0000313" key="5">
    <source>
        <dbReference type="Proteomes" id="UP000094385"/>
    </source>
</evidence>
<dbReference type="GO" id="GO:1990298">
    <property type="term" value="C:bub1-bub3 complex"/>
    <property type="evidence" value="ECO:0007669"/>
    <property type="project" value="EnsemblFungi"/>
</dbReference>
<keyword evidence="5" id="KW-1185">Reference proteome</keyword>
<dbReference type="InterPro" id="IPR036322">
    <property type="entry name" value="WD40_repeat_dom_sf"/>
</dbReference>
<organism evidence="4 5">
    <name type="scientific">Lipomyces starkeyi NRRL Y-11557</name>
    <dbReference type="NCBI Taxonomy" id="675824"/>
    <lineage>
        <taxon>Eukaryota</taxon>
        <taxon>Fungi</taxon>
        <taxon>Dikarya</taxon>
        <taxon>Ascomycota</taxon>
        <taxon>Saccharomycotina</taxon>
        <taxon>Lipomycetes</taxon>
        <taxon>Lipomycetales</taxon>
        <taxon>Lipomycetaceae</taxon>
        <taxon>Lipomyces</taxon>
    </lineage>
</organism>
<dbReference type="InterPro" id="IPR001680">
    <property type="entry name" value="WD40_rpt"/>
</dbReference>
<gene>
    <name evidence="4" type="ORF">LIPSTDRAFT_5333</name>
</gene>
<keyword evidence="2" id="KW-0677">Repeat</keyword>
<proteinExistence type="predicted"/>
<evidence type="ECO:0000256" key="3">
    <source>
        <dbReference type="PROSITE-ProRule" id="PRU00221"/>
    </source>
</evidence>
<evidence type="ECO:0000313" key="4">
    <source>
        <dbReference type="EMBL" id="ODQ71327.1"/>
    </source>
</evidence>
<dbReference type="InterPro" id="IPR015943">
    <property type="entry name" value="WD40/YVTN_repeat-like_dom_sf"/>
</dbReference>
<protein>
    <recommendedName>
        <fullName evidence="6">Anaphase-promoting complex subunit 4 WD40 domain-containing protein</fullName>
    </recommendedName>
</protein>
<feature type="repeat" description="WD" evidence="3">
    <location>
        <begin position="95"/>
        <end position="136"/>
    </location>
</feature>
<dbReference type="PANTHER" id="PTHR10971">
    <property type="entry name" value="MRNA EXPORT FACTOR AND BUB3"/>
    <property type="match status" value="1"/>
</dbReference>
<keyword evidence="1 3" id="KW-0853">WD repeat</keyword>
<name>A0A1E3Q2S7_LIPST</name>
<dbReference type="GO" id="GO:0000776">
    <property type="term" value="C:kinetochore"/>
    <property type="evidence" value="ECO:0007669"/>
    <property type="project" value="EnsemblFungi"/>
</dbReference>
<dbReference type="AlphaFoldDB" id="A0A1E3Q2S7"/>
<dbReference type="OrthoDB" id="10262475at2759"/>
<dbReference type="GO" id="GO:1990942">
    <property type="term" value="P:mitotic metaphase chromosome recapture"/>
    <property type="evidence" value="ECO:0007669"/>
    <property type="project" value="EnsemblFungi"/>
</dbReference>
<sequence>MSMQFQLQNAPVDIISSVRFNPSERYSSFLLASSWDTTLSLYDTSVENGRLLTRVDCVAPLLDCCWDELGRSAFIGGLENRVRMVDLESGRCNVVGDHDDAVKSVLFHRQSGLVVSGSWDRTVQLLDCRSSSRVYMSRQPHKVFSMDMTENLLVVGMAGRAVHIYDIRHMAEPFQRRESSLKHMTRAVRCIPTGEGYASSSIEGRIAVDFFDASPDVQAKKYAFKCHRAAEVDMDAVYSVNSLAFHPLHGTFVSGGSDSLVCFWDFKARKRLRQYPRYPGPVQALEIDSKGSALAISYGGDVEIGLEGNTSGNNGIVIRSLGPGEGKSKV</sequence>